<dbReference type="Pfam" id="PF22562">
    <property type="entry name" value="UBA_7"/>
    <property type="match status" value="1"/>
</dbReference>
<gene>
    <name evidence="7" type="ORF">CTI12_AA190400</name>
</gene>
<evidence type="ECO:0000259" key="6">
    <source>
        <dbReference type="PROSITE" id="PS50030"/>
    </source>
</evidence>
<dbReference type="SMART" id="SM00165">
    <property type="entry name" value="UBA"/>
    <property type="match status" value="1"/>
</dbReference>
<dbReference type="OrthoDB" id="10265467at2759"/>
<dbReference type="GO" id="GO:0017116">
    <property type="term" value="F:single-stranded DNA helicase activity"/>
    <property type="evidence" value="ECO:0007669"/>
    <property type="project" value="TreeGrafter"/>
</dbReference>
<evidence type="ECO:0000313" key="7">
    <source>
        <dbReference type="EMBL" id="PWA81163.1"/>
    </source>
</evidence>
<dbReference type="InterPro" id="IPR015940">
    <property type="entry name" value="UBA"/>
</dbReference>
<dbReference type="CDD" id="cd00009">
    <property type="entry name" value="AAA"/>
    <property type="match status" value="1"/>
</dbReference>
<dbReference type="GO" id="GO:0016887">
    <property type="term" value="F:ATP hydrolysis activity"/>
    <property type="evidence" value="ECO:0007669"/>
    <property type="project" value="InterPro"/>
</dbReference>
<dbReference type="Pfam" id="PF12002">
    <property type="entry name" value="MgsA_C"/>
    <property type="match status" value="1"/>
</dbReference>
<dbReference type="FunFam" id="1.20.272.10:FF:000001">
    <property type="entry name" value="Putative AAA family ATPase"/>
    <property type="match status" value="1"/>
</dbReference>
<protein>
    <submittedName>
        <fullName evidence="7">AAA-type ATPase family protein</fullName>
    </submittedName>
</protein>
<evidence type="ECO:0000256" key="3">
    <source>
        <dbReference type="ARBA" id="ARBA00022741"/>
    </source>
</evidence>
<dbReference type="Gene3D" id="1.10.8.10">
    <property type="entry name" value="DNA helicase RuvA subunit, C-terminal domain"/>
    <property type="match status" value="1"/>
</dbReference>
<dbReference type="SUPFAM" id="SSF48019">
    <property type="entry name" value="post-AAA+ oligomerization domain-like"/>
    <property type="match status" value="1"/>
</dbReference>
<comment type="similarity">
    <text evidence="1">Belongs to the AAA ATPase family. RarA/MGS1/WRNIP1 subfamily.</text>
</comment>
<dbReference type="Gene3D" id="1.20.272.10">
    <property type="match status" value="1"/>
</dbReference>
<organism evidence="7 8">
    <name type="scientific">Artemisia annua</name>
    <name type="common">Sweet wormwood</name>
    <dbReference type="NCBI Taxonomy" id="35608"/>
    <lineage>
        <taxon>Eukaryota</taxon>
        <taxon>Viridiplantae</taxon>
        <taxon>Streptophyta</taxon>
        <taxon>Embryophyta</taxon>
        <taxon>Tracheophyta</taxon>
        <taxon>Spermatophyta</taxon>
        <taxon>Magnoliopsida</taxon>
        <taxon>eudicotyledons</taxon>
        <taxon>Gunneridae</taxon>
        <taxon>Pentapetalae</taxon>
        <taxon>asterids</taxon>
        <taxon>campanulids</taxon>
        <taxon>Asterales</taxon>
        <taxon>Asteraceae</taxon>
        <taxon>Asteroideae</taxon>
        <taxon>Anthemideae</taxon>
        <taxon>Artemisiinae</taxon>
        <taxon>Artemisia</taxon>
    </lineage>
</organism>
<dbReference type="Gene3D" id="1.10.3710.10">
    <property type="entry name" value="DNA polymerase III clamp loader subunits, C-terminal domain"/>
    <property type="match status" value="1"/>
</dbReference>
<dbReference type="InterPro" id="IPR009060">
    <property type="entry name" value="UBA-like_sf"/>
</dbReference>
<dbReference type="Gene3D" id="3.40.50.300">
    <property type="entry name" value="P-loop containing nucleotide triphosphate hydrolases"/>
    <property type="match status" value="1"/>
</dbReference>
<dbReference type="EMBL" id="PKPP01001623">
    <property type="protein sequence ID" value="PWA81163.1"/>
    <property type="molecule type" value="Genomic_DNA"/>
</dbReference>
<dbReference type="GO" id="GO:0000731">
    <property type="term" value="P:DNA synthesis involved in DNA repair"/>
    <property type="evidence" value="ECO:0007669"/>
    <property type="project" value="TreeGrafter"/>
</dbReference>
<dbReference type="PROSITE" id="PS50030">
    <property type="entry name" value="UBA"/>
    <property type="match status" value="1"/>
</dbReference>
<dbReference type="STRING" id="35608.A0A2U1P5W7"/>
<feature type="region of interest" description="Disordered" evidence="5">
    <location>
        <begin position="40"/>
        <end position="120"/>
    </location>
</feature>
<keyword evidence="4" id="KW-0067">ATP-binding</keyword>
<dbReference type="CDD" id="cd18139">
    <property type="entry name" value="HLD_clamp_RarA"/>
    <property type="match status" value="1"/>
</dbReference>
<dbReference type="PANTHER" id="PTHR13779:SF7">
    <property type="entry name" value="ATPASE WRNIP1"/>
    <property type="match status" value="1"/>
</dbReference>
<dbReference type="GO" id="GO:0008047">
    <property type="term" value="F:enzyme activator activity"/>
    <property type="evidence" value="ECO:0007669"/>
    <property type="project" value="TreeGrafter"/>
</dbReference>
<dbReference type="PANTHER" id="PTHR13779">
    <property type="entry name" value="WERNER HELICASE-INTERACTING PROTEIN 1 FAMILY MEMBER"/>
    <property type="match status" value="1"/>
</dbReference>
<feature type="compositionally biased region" description="Low complexity" evidence="5">
    <location>
        <begin position="78"/>
        <end position="96"/>
    </location>
</feature>
<evidence type="ECO:0000256" key="4">
    <source>
        <dbReference type="ARBA" id="ARBA00022840"/>
    </source>
</evidence>
<dbReference type="InterPro" id="IPR027417">
    <property type="entry name" value="P-loop_NTPase"/>
</dbReference>
<dbReference type="GO" id="GO:0005634">
    <property type="term" value="C:nucleus"/>
    <property type="evidence" value="ECO:0007669"/>
    <property type="project" value="TreeGrafter"/>
</dbReference>
<keyword evidence="2" id="KW-0235">DNA replication</keyword>
<dbReference type="SMART" id="SM00382">
    <property type="entry name" value="AAA"/>
    <property type="match status" value="1"/>
</dbReference>
<comment type="caution">
    <text evidence="7">The sequence shown here is derived from an EMBL/GenBank/DDBJ whole genome shotgun (WGS) entry which is preliminary data.</text>
</comment>
<dbReference type="AlphaFoldDB" id="A0A2U1P5W7"/>
<evidence type="ECO:0000313" key="8">
    <source>
        <dbReference type="Proteomes" id="UP000245207"/>
    </source>
</evidence>
<feature type="compositionally biased region" description="Basic and acidic residues" evidence="5">
    <location>
        <begin position="107"/>
        <end position="118"/>
    </location>
</feature>
<proteinExistence type="inferred from homology"/>
<dbReference type="InterPro" id="IPR008921">
    <property type="entry name" value="DNA_pol3_clamp-load_cplx_C"/>
</dbReference>
<dbReference type="InterPro" id="IPR003959">
    <property type="entry name" value="ATPase_AAA_core"/>
</dbReference>
<feature type="domain" description="UBA" evidence="6">
    <location>
        <begin position="6"/>
        <end position="40"/>
    </location>
</feature>
<evidence type="ECO:0000256" key="5">
    <source>
        <dbReference type="SAM" id="MobiDB-lite"/>
    </source>
</evidence>
<keyword evidence="3" id="KW-0547">Nucleotide-binding</keyword>
<dbReference type="InterPro" id="IPR051314">
    <property type="entry name" value="AAA_ATPase_RarA/MGS1/WRNIP1"/>
</dbReference>
<dbReference type="FunFam" id="3.40.50.300:FF:000137">
    <property type="entry name" value="Replication-associated recombination protein A"/>
    <property type="match status" value="1"/>
</dbReference>
<evidence type="ECO:0000256" key="2">
    <source>
        <dbReference type="ARBA" id="ARBA00022705"/>
    </source>
</evidence>
<dbReference type="SUPFAM" id="SSF46934">
    <property type="entry name" value="UBA-like"/>
    <property type="match status" value="1"/>
</dbReference>
<dbReference type="GO" id="GO:0005524">
    <property type="term" value="F:ATP binding"/>
    <property type="evidence" value="ECO:0007669"/>
    <property type="project" value="UniProtKB-KW"/>
</dbReference>
<reference evidence="7 8" key="1">
    <citation type="journal article" date="2018" name="Mol. Plant">
        <title>The genome of Artemisia annua provides insight into the evolution of Asteraceae family and artemisinin biosynthesis.</title>
        <authorList>
            <person name="Shen Q."/>
            <person name="Zhang L."/>
            <person name="Liao Z."/>
            <person name="Wang S."/>
            <person name="Yan T."/>
            <person name="Shi P."/>
            <person name="Liu M."/>
            <person name="Fu X."/>
            <person name="Pan Q."/>
            <person name="Wang Y."/>
            <person name="Lv Z."/>
            <person name="Lu X."/>
            <person name="Zhang F."/>
            <person name="Jiang W."/>
            <person name="Ma Y."/>
            <person name="Chen M."/>
            <person name="Hao X."/>
            <person name="Li L."/>
            <person name="Tang Y."/>
            <person name="Lv G."/>
            <person name="Zhou Y."/>
            <person name="Sun X."/>
            <person name="Brodelius P.E."/>
            <person name="Rose J.K.C."/>
            <person name="Tang K."/>
        </authorList>
    </citation>
    <scope>NUCLEOTIDE SEQUENCE [LARGE SCALE GENOMIC DNA]</scope>
    <source>
        <strain evidence="8">cv. Huhao1</strain>
        <tissue evidence="7">Leaf</tissue>
    </source>
</reference>
<dbReference type="Pfam" id="PF00004">
    <property type="entry name" value="AAA"/>
    <property type="match status" value="1"/>
</dbReference>
<dbReference type="GO" id="GO:0006261">
    <property type="term" value="P:DNA-templated DNA replication"/>
    <property type="evidence" value="ECO:0007669"/>
    <property type="project" value="TreeGrafter"/>
</dbReference>
<accession>A0A2U1P5W7</accession>
<name>A0A2U1P5W7_ARTAN</name>
<feature type="compositionally biased region" description="Low complexity" evidence="5">
    <location>
        <begin position="41"/>
        <end position="55"/>
    </location>
</feature>
<sequence>MGKEKEQLLAMGFSDDLVTQALSATGGNSLSEATEWILNNQSSSSSPISSITSQPKINRFFSFDNKKTKSPDNPKPQQPQKQQKPQQQQQPQKEQQSVSNKKRKQPPRNEKPLSERMRPHTINDIIGQDHLLSDKSSFLRSAIEANRLPSFILWGPPGTGKTSIGRAIVNSCSLSSSYRFVSLSAVTAGVKDVRDVVDEARKIKKSSINSVRTVLFVDEVHRFNKSQLDSFLPVIEDGSIVFIGATTENPSFHLITPLLSRCRVLTLNLLEPLHIATILKRARDDRDNGLVCSLGFMPKEIEVSDVVVEYLSQHCDGDARVALNALEISAITSAARLGYNGTNVSDLDKNVDVLLSVTIDDAKQALQSKHLSYDKDGEQHYNLISALHKSMRGSDANASIYWLARMLEAGEQPLYIARRLIQFSSEDVGLADPLALPQAVSCYQACHFLGMPECRVNLAQCVAYLALAPKSIAVYRALQAATKAVKDSVGQNEGVPLHLRNAPTKLMKELGYAEGYIYTPDNPSAVQSFLPPSLQGSKFLDWPAADI</sequence>
<dbReference type="Pfam" id="PF16193">
    <property type="entry name" value="AAA_assoc_2"/>
    <property type="match status" value="1"/>
</dbReference>
<keyword evidence="8" id="KW-1185">Reference proteome</keyword>
<dbReference type="InterPro" id="IPR032423">
    <property type="entry name" value="AAA_assoc_2"/>
</dbReference>
<dbReference type="InterPro" id="IPR003593">
    <property type="entry name" value="AAA+_ATPase"/>
</dbReference>
<dbReference type="GO" id="GO:0003677">
    <property type="term" value="F:DNA binding"/>
    <property type="evidence" value="ECO:0007669"/>
    <property type="project" value="InterPro"/>
</dbReference>
<dbReference type="Proteomes" id="UP000245207">
    <property type="component" value="Unassembled WGS sequence"/>
</dbReference>
<dbReference type="Gene3D" id="1.10.8.60">
    <property type="match status" value="1"/>
</dbReference>
<evidence type="ECO:0000256" key="1">
    <source>
        <dbReference type="ARBA" id="ARBA00008959"/>
    </source>
</evidence>
<dbReference type="SUPFAM" id="SSF52540">
    <property type="entry name" value="P-loop containing nucleoside triphosphate hydrolases"/>
    <property type="match status" value="1"/>
</dbReference>
<dbReference type="InterPro" id="IPR021886">
    <property type="entry name" value="MgsA_C"/>
</dbReference>